<dbReference type="PANTHER" id="PTHR34142">
    <property type="entry name" value="ENDO-BETA-1,4-GLUCANASE A"/>
    <property type="match status" value="1"/>
</dbReference>
<comment type="similarity">
    <text evidence="1 4">Belongs to the glycosyl hydrolase 5 (cellulase A) family.</text>
</comment>
<proteinExistence type="inferred from homology"/>
<dbReference type="InterPro" id="IPR017853">
    <property type="entry name" value="GH"/>
</dbReference>
<dbReference type="PANTHER" id="PTHR34142:SF1">
    <property type="entry name" value="GLYCOSIDE HYDROLASE FAMILY 5 DOMAIN-CONTAINING PROTEIN"/>
    <property type="match status" value="1"/>
</dbReference>
<dbReference type="SUPFAM" id="SSF56436">
    <property type="entry name" value="C-type lectin-like"/>
    <property type="match status" value="1"/>
</dbReference>
<dbReference type="InterPro" id="IPR001547">
    <property type="entry name" value="Glyco_hydro_5"/>
</dbReference>
<organism evidence="6 7">
    <name type="scientific">Acrobeloides nanus</name>
    <dbReference type="NCBI Taxonomy" id="290746"/>
    <lineage>
        <taxon>Eukaryota</taxon>
        <taxon>Metazoa</taxon>
        <taxon>Ecdysozoa</taxon>
        <taxon>Nematoda</taxon>
        <taxon>Chromadorea</taxon>
        <taxon>Rhabditida</taxon>
        <taxon>Tylenchina</taxon>
        <taxon>Cephalobomorpha</taxon>
        <taxon>Cephaloboidea</taxon>
        <taxon>Cephalobidae</taxon>
        <taxon>Acrobeloides</taxon>
    </lineage>
</organism>
<dbReference type="Pfam" id="PF00150">
    <property type="entry name" value="Cellulase"/>
    <property type="match status" value="1"/>
</dbReference>
<accession>A0A914C459</accession>
<dbReference type="InterPro" id="IPR016187">
    <property type="entry name" value="CTDL_fold"/>
</dbReference>
<evidence type="ECO:0000256" key="4">
    <source>
        <dbReference type="RuleBase" id="RU361153"/>
    </source>
</evidence>
<evidence type="ECO:0000256" key="3">
    <source>
        <dbReference type="ARBA" id="ARBA00023295"/>
    </source>
</evidence>
<dbReference type="InterPro" id="IPR016186">
    <property type="entry name" value="C-type_lectin-like/link_sf"/>
</dbReference>
<feature type="domain" description="Glycoside hydrolase family 5" evidence="5">
    <location>
        <begin position="3"/>
        <end position="240"/>
    </location>
</feature>
<evidence type="ECO:0000256" key="1">
    <source>
        <dbReference type="ARBA" id="ARBA00005641"/>
    </source>
</evidence>
<dbReference type="Gene3D" id="3.20.20.80">
    <property type="entry name" value="Glycosidases"/>
    <property type="match status" value="1"/>
</dbReference>
<dbReference type="Gene3D" id="3.10.100.10">
    <property type="entry name" value="Mannose-Binding Protein A, subunit A"/>
    <property type="match status" value="1"/>
</dbReference>
<reference evidence="7" key="1">
    <citation type="submission" date="2022-11" db="UniProtKB">
        <authorList>
            <consortium name="WormBaseParasite"/>
        </authorList>
    </citation>
    <scope>IDENTIFICATION</scope>
</reference>
<keyword evidence="6" id="KW-1185">Reference proteome</keyword>
<evidence type="ECO:0000313" key="6">
    <source>
        <dbReference type="Proteomes" id="UP000887540"/>
    </source>
</evidence>
<evidence type="ECO:0000256" key="2">
    <source>
        <dbReference type="ARBA" id="ARBA00022801"/>
    </source>
</evidence>
<evidence type="ECO:0000313" key="7">
    <source>
        <dbReference type="WBParaSite" id="ACRNAN_Path_248.g929.t1"/>
    </source>
</evidence>
<name>A0A914C459_9BILA</name>
<protein>
    <submittedName>
        <fullName evidence="7">Glycoside hydrolase family 5 domain-containing protein</fullName>
    </submittedName>
</protein>
<dbReference type="InterPro" id="IPR018087">
    <property type="entry name" value="Glyco_hydro_5_CS"/>
</dbReference>
<dbReference type="PROSITE" id="PS00659">
    <property type="entry name" value="GLYCOSYL_HYDROL_F5"/>
    <property type="match status" value="1"/>
</dbReference>
<dbReference type="GO" id="GO:0000272">
    <property type="term" value="P:polysaccharide catabolic process"/>
    <property type="evidence" value="ECO:0007669"/>
    <property type="project" value="InterPro"/>
</dbReference>
<dbReference type="WBParaSite" id="ACRNAN_Path_248.g929.t1">
    <property type="protein sequence ID" value="ACRNAN_Path_248.g929.t1"/>
    <property type="gene ID" value="ACRNAN_Path_248.g929"/>
</dbReference>
<dbReference type="Proteomes" id="UP000887540">
    <property type="component" value="Unplaced"/>
</dbReference>
<keyword evidence="2 4" id="KW-0378">Hydrolase</keyword>
<dbReference type="SUPFAM" id="SSF51445">
    <property type="entry name" value="(Trans)glycosidases"/>
    <property type="match status" value="1"/>
</dbReference>
<evidence type="ECO:0000259" key="5">
    <source>
        <dbReference type="Pfam" id="PF00150"/>
    </source>
</evidence>
<dbReference type="GO" id="GO:0004553">
    <property type="term" value="F:hydrolase activity, hydrolyzing O-glycosyl compounds"/>
    <property type="evidence" value="ECO:0007669"/>
    <property type="project" value="InterPro"/>
</dbReference>
<sequence length="354" mass="40060">MSLFWSQQQTPNPFFNFGTLRHLKKNWNSNIVRAPLGIVDLDGHPGYLNNTEVEYEKMKAVIDGAIQNNIYVIVDWHDHQANLHLEKAKEFFKNISQIYGNDPHIIYEIWNEPDRSVNWTDIKAYSNVIIPIIRANAPDSLILVGAPTFAQDVDIAAADPLNYQNIAYTLHYYAAVPEHQQYLRDKALAAINLGKCVFISEYGTVWYTGGGAVDEGNSTIWWNFNDQYKLSYVNWAIWTNNPSISPNLTGANALTQGTTNNQMGMPSHWTTSGALVNKKYQTTNQGVKGNCPSSWYQSDYNNNTCYNYINQNFTWTQASFYCNFLAQHALLTSIANASENSEVLGINFYSTGCL</sequence>
<keyword evidence="3 4" id="KW-0326">Glycosidase</keyword>
<dbReference type="AlphaFoldDB" id="A0A914C459"/>